<organism evidence="1 2">
    <name type="scientific">Nocardia arthritidis</name>
    <dbReference type="NCBI Taxonomy" id="228602"/>
    <lineage>
        <taxon>Bacteria</taxon>
        <taxon>Bacillati</taxon>
        <taxon>Actinomycetota</taxon>
        <taxon>Actinomycetes</taxon>
        <taxon>Mycobacteriales</taxon>
        <taxon>Nocardiaceae</taxon>
        <taxon>Nocardia</taxon>
    </lineage>
</organism>
<dbReference type="AlphaFoldDB" id="A0A6G9YDN6"/>
<name>A0A6G9YDN6_9NOCA</name>
<evidence type="ECO:0000313" key="1">
    <source>
        <dbReference type="EMBL" id="QIS11288.1"/>
    </source>
</evidence>
<sequence length="117" mass="12541">MHHRLRYRVTVGAAASADVIDIQAQGSEADTAKFADFVRQAAAQARQRNPRVVVLAGLSTNPSGQRVTTDQLQQAVAATRSFVDGYWLDIPAVGTACPRCGTPQPEVAVPLRELLNS</sequence>
<keyword evidence="2" id="KW-1185">Reference proteome</keyword>
<dbReference type="RefSeq" id="WP_167474132.1">
    <property type="nucleotide sequence ID" value="NZ_CP046172.1"/>
</dbReference>
<dbReference type="EMBL" id="CP046172">
    <property type="protein sequence ID" value="QIS11288.1"/>
    <property type="molecule type" value="Genomic_DNA"/>
</dbReference>
<evidence type="ECO:0008006" key="3">
    <source>
        <dbReference type="Google" id="ProtNLM"/>
    </source>
</evidence>
<dbReference type="KEGG" id="nah:F5544_17060"/>
<proteinExistence type="predicted"/>
<protein>
    <recommendedName>
        <fullName evidence="3">SGNH hydrolase-type esterase domain-containing protein</fullName>
    </recommendedName>
</protein>
<dbReference type="Proteomes" id="UP000503540">
    <property type="component" value="Chromosome"/>
</dbReference>
<gene>
    <name evidence="1" type="ORF">F5544_17060</name>
</gene>
<evidence type="ECO:0000313" key="2">
    <source>
        <dbReference type="Proteomes" id="UP000503540"/>
    </source>
</evidence>
<reference evidence="1 2" key="1">
    <citation type="journal article" date="2019" name="ACS Chem. Biol.">
        <title>Identification and Mobilization of a Cryptic Antibiotic Biosynthesis Gene Locus from a Human-Pathogenic Nocardia Isolate.</title>
        <authorList>
            <person name="Herisse M."/>
            <person name="Ishida K."/>
            <person name="Porter J.L."/>
            <person name="Howden B."/>
            <person name="Hertweck C."/>
            <person name="Stinear T.P."/>
            <person name="Pidot S.J."/>
        </authorList>
    </citation>
    <scope>NUCLEOTIDE SEQUENCE [LARGE SCALE GENOMIC DNA]</scope>
    <source>
        <strain evidence="1 2">AUSMDU00012717</strain>
    </source>
</reference>
<accession>A0A6G9YDN6</accession>